<accession>A0A7X9XDJ4</accession>
<dbReference type="Gene3D" id="3.30.470.20">
    <property type="entry name" value="ATP-grasp fold, B domain"/>
    <property type="match status" value="1"/>
</dbReference>
<evidence type="ECO:0000256" key="1">
    <source>
        <dbReference type="ARBA" id="ARBA00010871"/>
    </source>
</evidence>
<keyword evidence="3" id="KW-0547">Nucleotide-binding</keyword>
<reference evidence="5 6" key="1">
    <citation type="submission" date="2020-04" db="EMBL/GenBank/DDBJ databases">
        <title>Flammeovirga sp. SR4, a novel species isolated from seawater.</title>
        <authorList>
            <person name="Wang X."/>
        </authorList>
    </citation>
    <scope>NUCLEOTIDE SEQUENCE [LARGE SCALE GENOMIC DNA]</scope>
    <source>
        <strain evidence="5 6">ATCC 23126</strain>
    </source>
</reference>
<evidence type="ECO:0000313" key="5">
    <source>
        <dbReference type="EMBL" id="NME72912.1"/>
    </source>
</evidence>
<evidence type="ECO:0000256" key="3">
    <source>
        <dbReference type="PROSITE-ProRule" id="PRU00409"/>
    </source>
</evidence>
<dbReference type="InterPro" id="IPR013815">
    <property type="entry name" value="ATP_grasp_subdomain_1"/>
</dbReference>
<dbReference type="EMBL" id="JABANE010000241">
    <property type="protein sequence ID" value="NME72912.1"/>
    <property type="molecule type" value="Genomic_DNA"/>
</dbReference>
<name>A0A7X9XDJ4_9BACT</name>
<comment type="caution">
    <text evidence="5">The sequence shown here is derived from an EMBL/GenBank/DDBJ whole genome shotgun (WGS) entry which is preliminary data.</text>
</comment>
<evidence type="ECO:0000313" key="6">
    <source>
        <dbReference type="Proteomes" id="UP000576082"/>
    </source>
</evidence>
<dbReference type="PROSITE" id="PS50975">
    <property type="entry name" value="ATP_GRASP"/>
    <property type="match status" value="1"/>
</dbReference>
<dbReference type="InterPro" id="IPR011095">
    <property type="entry name" value="Dala_Dala_lig_C"/>
</dbReference>
<protein>
    <submittedName>
        <fullName evidence="5">ATP-grasp domain-containing protein</fullName>
    </submittedName>
</protein>
<dbReference type="RefSeq" id="WP_169661067.1">
    <property type="nucleotide sequence ID" value="NZ_JABANE010000241.1"/>
</dbReference>
<sequence>MKKIALLYQAQQAPTINGITKPMKEGGYSDSGADIAFELSKYGFIVITPQADPNIEHDLDWVFPDTEDGILAAINKGANTFWLNTVLYKNHPIEKFMDRKIKLIGQQPYHVELFDDKFYTNNLLRKQNVPIPVEQRISRGESYHVNAQIQFPLVVKPLRGRGSQGVCKVENQVALETILNNMFTSKKYGSSVYVEEFLEGQEITITVMPAGDYIIDHREVEYVRPWCLPAVKRLNHKNGIIPYSGEEAVVKNSMVLEDEELYSESIFKISQCCRKAAEFLEIKAPIRIDCRADKEGKYYIFDINLKPNMTGASRPHRQDQDSLIMLAARKIGWDYIDLLKNIVSQSWKAKSKVLI</sequence>
<proteinExistence type="inferred from homology"/>
<dbReference type="SUPFAM" id="SSF56059">
    <property type="entry name" value="Glutathione synthetase ATP-binding domain-like"/>
    <property type="match status" value="1"/>
</dbReference>
<evidence type="ECO:0000256" key="2">
    <source>
        <dbReference type="ARBA" id="ARBA00022598"/>
    </source>
</evidence>
<organism evidence="5 6">
    <name type="scientific">Flammeovirga aprica JL-4</name>
    <dbReference type="NCBI Taxonomy" id="694437"/>
    <lineage>
        <taxon>Bacteria</taxon>
        <taxon>Pseudomonadati</taxon>
        <taxon>Bacteroidota</taxon>
        <taxon>Cytophagia</taxon>
        <taxon>Cytophagales</taxon>
        <taxon>Flammeovirgaceae</taxon>
        <taxon>Flammeovirga</taxon>
    </lineage>
</organism>
<comment type="similarity">
    <text evidence="1">Belongs to the D-alanine--D-alanine ligase family.</text>
</comment>
<dbReference type="Pfam" id="PF07478">
    <property type="entry name" value="Dala_Dala_lig_C"/>
    <property type="match status" value="1"/>
</dbReference>
<dbReference type="GO" id="GO:0008716">
    <property type="term" value="F:D-alanine-D-alanine ligase activity"/>
    <property type="evidence" value="ECO:0007669"/>
    <property type="project" value="InterPro"/>
</dbReference>
<dbReference type="AlphaFoldDB" id="A0A7X9XDJ4"/>
<dbReference type="Proteomes" id="UP000576082">
    <property type="component" value="Unassembled WGS sequence"/>
</dbReference>
<feature type="domain" description="ATP-grasp" evidence="4">
    <location>
        <begin position="121"/>
        <end position="344"/>
    </location>
</feature>
<dbReference type="PANTHER" id="PTHR23132">
    <property type="entry name" value="D-ALANINE--D-ALANINE LIGASE"/>
    <property type="match status" value="1"/>
</dbReference>
<keyword evidence="2" id="KW-0436">Ligase</keyword>
<dbReference type="GO" id="GO:0005524">
    <property type="term" value="F:ATP binding"/>
    <property type="evidence" value="ECO:0007669"/>
    <property type="project" value="UniProtKB-UniRule"/>
</dbReference>
<dbReference type="PANTHER" id="PTHR23132:SF23">
    <property type="entry name" value="D-ALANINE--D-ALANINE LIGASE B"/>
    <property type="match status" value="1"/>
</dbReference>
<keyword evidence="3" id="KW-0067">ATP-binding</keyword>
<dbReference type="Gene3D" id="3.30.1490.20">
    <property type="entry name" value="ATP-grasp fold, A domain"/>
    <property type="match status" value="1"/>
</dbReference>
<dbReference type="GO" id="GO:0046872">
    <property type="term" value="F:metal ion binding"/>
    <property type="evidence" value="ECO:0007669"/>
    <property type="project" value="InterPro"/>
</dbReference>
<gene>
    <name evidence="5" type="ORF">HHU12_33450</name>
</gene>
<evidence type="ECO:0000259" key="4">
    <source>
        <dbReference type="PROSITE" id="PS50975"/>
    </source>
</evidence>
<dbReference type="InterPro" id="IPR011761">
    <property type="entry name" value="ATP-grasp"/>
</dbReference>
<keyword evidence="6" id="KW-1185">Reference proteome</keyword>